<comment type="caution">
    <text evidence="1">The sequence shown here is derived from an EMBL/GenBank/DDBJ whole genome shotgun (WGS) entry which is preliminary data.</text>
</comment>
<dbReference type="AlphaFoldDB" id="A0A9D0ZRW8"/>
<evidence type="ECO:0000313" key="2">
    <source>
        <dbReference type="Proteomes" id="UP000886786"/>
    </source>
</evidence>
<name>A0A9D0ZRW8_9FIRM</name>
<accession>A0A9D0ZRW8</accession>
<protein>
    <submittedName>
        <fullName evidence="1">Uncharacterized protein</fullName>
    </submittedName>
</protein>
<gene>
    <name evidence="1" type="ORF">IAB27_06730</name>
</gene>
<proteinExistence type="predicted"/>
<dbReference type="EMBL" id="DVFV01000115">
    <property type="protein sequence ID" value="HIQ91296.1"/>
    <property type="molecule type" value="Genomic_DNA"/>
</dbReference>
<evidence type="ECO:0000313" key="1">
    <source>
        <dbReference type="EMBL" id="HIQ91296.1"/>
    </source>
</evidence>
<dbReference type="Proteomes" id="UP000886786">
    <property type="component" value="Unassembled WGS sequence"/>
</dbReference>
<reference evidence="1" key="1">
    <citation type="submission" date="2020-10" db="EMBL/GenBank/DDBJ databases">
        <authorList>
            <person name="Gilroy R."/>
        </authorList>
    </citation>
    <scope>NUCLEOTIDE SEQUENCE</scope>
    <source>
        <strain evidence="1">CHK147-3167</strain>
    </source>
</reference>
<organism evidence="1 2">
    <name type="scientific">Candidatus Coprosoma intestinipullorum</name>
    <dbReference type="NCBI Taxonomy" id="2840752"/>
    <lineage>
        <taxon>Bacteria</taxon>
        <taxon>Bacillati</taxon>
        <taxon>Bacillota</taxon>
        <taxon>Bacillota incertae sedis</taxon>
        <taxon>Candidatus Coprosoma</taxon>
    </lineage>
</organism>
<reference evidence="1" key="2">
    <citation type="journal article" date="2021" name="PeerJ">
        <title>Extensive microbial diversity within the chicken gut microbiome revealed by metagenomics and culture.</title>
        <authorList>
            <person name="Gilroy R."/>
            <person name="Ravi A."/>
            <person name="Getino M."/>
            <person name="Pursley I."/>
            <person name="Horton D.L."/>
            <person name="Alikhan N.F."/>
            <person name="Baker D."/>
            <person name="Gharbi K."/>
            <person name="Hall N."/>
            <person name="Watson M."/>
            <person name="Adriaenssens E.M."/>
            <person name="Foster-Nyarko E."/>
            <person name="Jarju S."/>
            <person name="Secka A."/>
            <person name="Antonio M."/>
            <person name="Oren A."/>
            <person name="Chaudhuri R.R."/>
            <person name="La Ragione R."/>
            <person name="Hildebrand F."/>
            <person name="Pallen M.J."/>
        </authorList>
    </citation>
    <scope>NUCLEOTIDE SEQUENCE</scope>
    <source>
        <strain evidence="1">CHK147-3167</strain>
    </source>
</reference>
<sequence length="62" mass="7417">MEKKKEKLVNEIEILFSKEQILKSNRFKDKRDILSALLEDDKKYKLSDVESMIVDFLNKEVI</sequence>